<proteinExistence type="predicted"/>
<dbReference type="InterPro" id="IPR056108">
    <property type="entry name" value="DUF7691"/>
</dbReference>
<dbReference type="Proteomes" id="UP001595834">
    <property type="component" value="Unassembled WGS sequence"/>
</dbReference>
<evidence type="ECO:0000313" key="2">
    <source>
        <dbReference type="EMBL" id="MFC4959744.1"/>
    </source>
</evidence>
<dbReference type="Pfam" id="PF24740">
    <property type="entry name" value="DUF7691"/>
    <property type="match status" value="1"/>
</dbReference>
<evidence type="ECO:0000313" key="3">
    <source>
        <dbReference type="Proteomes" id="UP001595834"/>
    </source>
</evidence>
<accession>A0ABV9URB8</accession>
<organism evidence="2 3">
    <name type="scientific">Streptomyces mauvecolor</name>
    <dbReference type="NCBI Taxonomy" id="58345"/>
    <lineage>
        <taxon>Bacteria</taxon>
        <taxon>Bacillati</taxon>
        <taxon>Actinomycetota</taxon>
        <taxon>Actinomycetes</taxon>
        <taxon>Kitasatosporales</taxon>
        <taxon>Streptomycetaceae</taxon>
        <taxon>Streptomyces</taxon>
    </lineage>
</organism>
<name>A0ABV9URB8_9ACTN</name>
<protein>
    <recommendedName>
        <fullName evidence="1">DUF7691 domain-containing protein</fullName>
    </recommendedName>
</protein>
<dbReference type="RefSeq" id="WP_344380598.1">
    <property type="nucleotide sequence ID" value="NZ_JBHSIZ010000035.1"/>
</dbReference>
<comment type="caution">
    <text evidence="2">The sequence shown here is derived from an EMBL/GenBank/DDBJ whole genome shotgun (WGS) entry which is preliminary data.</text>
</comment>
<feature type="domain" description="DUF7691" evidence="1">
    <location>
        <begin position="2"/>
        <end position="84"/>
    </location>
</feature>
<evidence type="ECO:0000259" key="1">
    <source>
        <dbReference type="Pfam" id="PF24740"/>
    </source>
</evidence>
<keyword evidence="3" id="KW-1185">Reference proteome</keyword>
<reference evidence="3" key="1">
    <citation type="journal article" date="2019" name="Int. J. Syst. Evol. Microbiol.">
        <title>The Global Catalogue of Microorganisms (GCM) 10K type strain sequencing project: providing services to taxonomists for standard genome sequencing and annotation.</title>
        <authorList>
            <consortium name="The Broad Institute Genomics Platform"/>
            <consortium name="The Broad Institute Genome Sequencing Center for Infectious Disease"/>
            <person name="Wu L."/>
            <person name="Ma J."/>
        </authorList>
    </citation>
    <scope>NUCLEOTIDE SEQUENCE [LARGE SCALE GENOMIC DNA]</scope>
    <source>
        <strain evidence="3">CCM 7224</strain>
    </source>
</reference>
<gene>
    <name evidence="2" type="ORF">ACFPFX_25990</name>
</gene>
<dbReference type="EMBL" id="JBHSIZ010000035">
    <property type="protein sequence ID" value="MFC4959744.1"/>
    <property type="molecule type" value="Genomic_DNA"/>
</dbReference>
<sequence>MSVGRFSYSDLPDPLPYAYTPGCGEWTPAQITSALAQFERAKQAIDASGQAPPLEPEVVEAFTQCLGWMRAAAKPGFGVIGFRS</sequence>